<dbReference type="Gene3D" id="2.60.40.3440">
    <property type="match status" value="1"/>
</dbReference>
<keyword evidence="1" id="KW-0472">Membrane</keyword>
<dbReference type="OrthoDB" id="3295619at2"/>
<evidence type="ECO:0000313" key="2">
    <source>
        <dbReference type="EMBL" id="SFA84554.1"/>
    </source>
</evidence>
<dbReference type="NCBIfam" id="TIGR02532">
    <property type="entry name" value="IV_pilin_GFxxxE"/>
    <property type="match status" value="1"/>
</dbReference>
<keyword evidence="1" id="KW-1133">Transmembrane helix</keyword>
<feature type="transmembrane region" description="Helical" evidence="1">
    <location>
        <begin position="21"/>
        <end position="46"/>
    </location>
</feature>
<gene>
    <name evidence="2" type="ORF">SAMN05421867_102248</name>
</gene>
<organism evidence="2 3">
    <name type="scientific">Cellulomonas marina</name>
    <dbReference type="NCBI Taxonomy" id="988821"/>
    <lineage>
        <taxon>Bacteria</taxon>
        <taxon>Bacillati</taxon>
        <taxon>Actinomycetota</taxon>
        <taxon>Actinomycetes</taxon>
        <taxon>Micrococcales</taxon>
        <taxon>Cellulomonadaceae</taxon>
        <taxon>Cellulomonas</taxon>
    </lineage>
</organism>
<dbReference type="PROSITE" id="PS00409">
    <property type="entry name" value="PROKAR_NTER_METHYL"/>
    <property type="match status" value="1"/>
</dbReference>
<sequence>MRDDPAPAPVPGAPRSTRDEGFSLVEVVVALALLAVVATAALQLFVNGTRTARHQAQGLTAVTVANDGMEAALAVAPLEVSGVSGLVRGRTQAAVTAAVTAAQSLGVEGLGAGYPVWDPAATASSVPAVPVSRTTVVEGLTYTVRTLVAACYRPTAVASAACGAVAGQTADPVTQPAGTTRLLRVTVVVSWDPVGGTCTASAPCRYQTSSLVDGHADLPWNDITRPIAVDDQAAADLGTSVVLDVLGNDLIGPVSNNPVTSLMMAAGSGTVALQADGKVKYTAPTNAAGVMTFTYVLRDQAGRLSNTGTGRVSVRPRAVADSASTVQATAVTIPVTANDVATPASVQVVSGPTGGTATVQGTSVVLTPPGTTGTVTFQYTVTDTAGLVSAPATVTVAVTAYPEPLVQDLTIDAPAGSPAADLALVTRTGNPAGYLFEVLSMTVPTGQLTVGGAPATSGAIGTAVGFTPSTTAVGTSTFTYRVRTPDGVRVSQTRTVTLRVLPAPAPDTFTVPVGSTSLLGVGTNDVPNAYDTVVTLAGASAPSCGTFATTQPNPSAGRIAFTAPATATTCTFTYTTKGAGTTGALVSPPVTVTVQVGS</sequence>
<accession>A0A1I0W7L9</accession>
<dbReference type="RefSeq" id="WP_139224282.1">
    <property type="nucleotide sequence ID" value="NZ_BONM01000012.1"/>
</dbReference>
<dbReference type="InterPro" id="IPR012902">
    <property type="entry name" value="N_methyl_site"/>
</dbReference>
<proteinExistence type="predicted"/>
<protein>
    <submittedName>
        <fullName evidence="2">Prepilin-type N-terminal cleavage/methylation domain-containing protein</fullName>
    </submittedName>
</protein>
<dbReference type="STRING" id="988821.SAMN05421867_102248"/>
<keyword evidence="3" id="KW-1185">Reference proteome</keyword>
<dbReference type="Proteomes" id="UP000199012">
    <property type="component" value="Unassembled WGS sequence"/>
</dbReference>
<evidence type="ECO:0000256" key="1">
    <source>
        <dbReference type="SAM" id="Phobius"/>
    </source>
</evidence>
<reference evidence="2 3" key="1">
    <citation type="submission" date="2016-10" db="EMBL/GenBank/DDBJ databases">
        <authorList>
            <person name="de Groot N.N."/>
        </authorList>
    </citation>
    <scope>NUCLEOTIDE SEQUENCE [LARGE SCALE GENOMIC DNA]</scope>
    <source>
        <strain evidence="2 3">CGMCC 4.6945</strain>
    </source>
</reference>
<dbReference type="Pfam" id="PF07963">
    <property type="entry name" value="N_methyl"/>
    <property type="match status" value="1"/>
</dbReference>
<dbReference type="EMBL" id="FOKA01000002">
    <property type="protein sequence ID" value="SFA84554.1"/>
    <property type="molecule type" value="Genomic_DNA"/>
</dbReference>
<keyword evidence="1" id="KW-0812">Transmembrane</keyword>
<dbReference type="Pfam" id="PF17963">
    <property type="entry name" value="Big_9"/>
    <property type="match status" value="2"/>
</dbReference>
<evidence type="ECO:0000313" key="3">
    <source>
        <dbReference type="Proteomes" id="UP000199012"/>
    </source>
</evidence>
<name>A0A1I0W7L9_9CELL</name>
<dbReference type="AlphaFoldDB" id="A0A1I0W7L9"/>